<keyword evidence="2" id="KW-1185">Reference proteome</keyword>
<evidence type="ECO:0000313" key="2">
    <source>
        <dbReference type="Proteomes" id="UP000093309"/>
    </source>
</evidence>
<dbReference type="Pfam" id="PF10676">
    <property type="entry name" value="gerPA"/>
    <property type="match status" value="1"/>
</dbReference>
<name>A0A1C1A1I0_9BACL</name>
<dbReference type="STRING" id="512399.A8709_26595"/>
<comment type="caution">
    <text evidence="1">The sequence shown here is derived from an EMBL/GenBank/DDBJ whole genome shotgun (WGS) entry which is preliminary data.</text>
</comment>
<dbReference type="EMBL" id="LYPC01000020">
    <property type="protein sequence ID" value="OCT14386.1"/>
    <property type="molecule type" value="Genomic_DNA"/>
</dbReference>
<dbReference type="InterPro" id="IPR019618">
    <property type="entry name" value="Spore_germination_GerPA"/>
</dbReference>
<accession>A0A1C1A1I0</accession>
<dbReference type="RefSeq" id="WP_065853238.1">
    <property type="nucleotide sequence ID" value="NZ_LYPC01000020.1"/>
</dbReference>
<gene>
    <name evidence="1" type="ORF">A8709_26595</name>
</gene>
<organism evidence="1 2">
    <name type="scientific">Paenibacillus pectinilyticus</name>
    <dbReference type="NCBI Taxonomy" id="512399"/>
    <lineage>
        <taxon>Bacteria</taxon>
        <taxon>Bacillati</taxon>
        <taxon>Bacillota</taxon>
        <taxon>Bacilli</taxon>
        <taxon>Bacillales</taxon>
        <taxon>Paenibacillaceae</taxon>
        <taxon>Paenibacillus</taxon>
    </lineage>
</organism>
<evidence type="ECO:0000313" key="1">
    <source>
        <dbReference type="EMBL" id="OCT14386.1"/>
    </source>
</evidence>
<dbReference type="AlphaFoldDB" id="A0A1C1A1I0"/>
<protein>
    <submittedName>
        <fullName evidence="1">Uncharacterized protein</fullName>
    </submittedName>
</protein>
<dbReference type="Proteomes" id="UP000093309">
    <property type="component" value="Unassembled WGS sequence"/>
</dbReference>
<reference evidence="2" key="1">
    <citation type="submission" date="2016-05" db="EMBL/GenBank/DDBJ databases">
        <title>Paenibacillus oryzae. sp. nov., isolated from the rice root.</title>
        <authorList>
            <person name="Zhang J."/>
            <person name="Zhang X."/>
        </authorList>
    </citation>
    <scope>NUCLEOTIDE SEQUENCE [LARGE SCALE GENOMIC DNA]</scope>
    <source>
        <strain evidence="2">KCTC13222</strain>
    </source>
</reference>
<sequence>MPSIVVNGGIKVISVSSGSNVQIGNTFNINLSSNSKTFAGAISFCPGDSFGSVQNVLNGSTNTIDPDIVDTPNMNI</sequence>
<proteinExistence type="predicted"/>
<dbReference type="OrthoDB" id="2691926at2"/>